<gene>
    <name evidence="1" type="ORF">CCM_03019</name>
</gene>
<dbReference type="GeneID" id="18165046"/>
<organism evidence="1 2">
    <name type="scientific">Cordyceps militaris (strain CM01)</name>
    <name type="common">Caterpillar fungus</name>
    <dbReference type="NCBI Taxonomy" id="983644"/>
    <lineage>
        <taxon>Eukaryota</taxon>
        <taxon>Fungi</taxon>
        <taxon>Dikarya</taxon>
        <taxon>Ascomycota</taxon>
        <taxon>Pezizomycotina</taxon>
        <taxon>Sordariomycetes</taxon>
        <taxon>Hypocreomycetidae</taxon>
        <taxon>Hypocreales</taxon>
        <taxon>Cordycipitaceae</taxon>
        <taxon>Cordyceps</taxon>
    </lineage>
</organism>
<reference evidence="1 2" key="1">
    <citation type="journal article" date="2011" name="Genome Biol.">
        <title>Genome sequence of the insect pathogenic fungus Cordyceps militaris, a valued traditional Chinese medicine.</title>
        <authorList>
            <person name="Zheng P."/>
            <person name="Xia Y."/>
            <person name="Xiao G."/>
            <person name="Xiong C."/>
            <person name="Hu X."/>
            <person name="Zhang S."/>
            <person name="Zheng H."/>
            <person name="Huang Y."/>
            <person name="Zhou Y."/>
            <person name="Wang S."/>
            <person name="Zhao G.P."/>
            <person name="Liu X."/>
            <person name="St Leger R.J."/>
            <person name="Wang C."/>
        </authorList>
    </citation>
    <scope>NUCLEOTIDE SEQUENCE [LARGE SCALE GENOMIC DNA]</scope>
    <source>
        <strain evidence="1 2">CM01</strain>
    </source>
</reference>
<dbReference type="eggNOG" id="ENOG502SN7S">
    <property type="taxonomic scope" value="Eukaryota"/>
</dbReference>
<evidence type="ECO:0000313" key="1">
    <source>
        <dbReference type="EMBL" id="EGX94748.1"/>
    </source>
</evidence>
<dbReference type="HOGENOM" id="CLU_787583_0_0_1"/>
<dbReference type="RefSeq" id="XP_006668234.1">
    <property type="nucleotide sequence ID" value="XM_006668171.1"/>
</dbReference>
<evidence type="ECO:0000313" key="2">
    <source>
        <dbReference type="Proteomes" id="UP000001610"/>
    </source>
</evidence>
<name>G3J8A9_CORMM</name>
<proteinExistence type="predicted"/>
<dbReference type="AlphaFoldDB" id="G3J8A9"/>
<keyword evidence="2" id="KW-1185">Reference proteome</keyword>
<dbReference type="OrthoDB" id="5409477at2759"/>
<dbReference type="InParanoid" id="G3J8A9"/>
<accession>G3J8A9</accession>
<dbReference type="KEGG" id="cmt:CCM_03019"/>
<dbReference type="Proteomes" id="UP000001610">
    <property type="component" value="Unassembled WGS sequence"/>
</dbReference>
<sequence length="352" mass="39441">MACMRETIHPGLLFGPLYGNFTLLSSLLLSPPPILHSTPTLTTLCPWPALPRRCTRRQKSCTLNRHHRHVRQVNLREETSSLLHTVPSSCTSLVFVFKVNFAALSYKTARSNCTRKEDKIRKTRSVLQVDIMMVPAGSAMVDPACAICIAPAGERCGCEANALELAIAQAEDRYFKPTCIDVRSWVRRRARDYILAYFHLISEPCKDAHSVYLNMIQATSFAHYNAPPTPAQYAYAEAEYRRNINRAWSIAVKRYPEVLDYFYSLVHVTLPDDDDPSVIAPPMDRLNDLRGTQRRVLVGPRHEPAAPRFPMPPMAGAGLPPHPVPPMPPHPVPWPTPPPSPHMFPPGCGLMP</sequence>
<dbReference type="EMBL" id="JH126400">
    <property type="protein sequence ID" value="EGX94748.1"/>
    <property type="molecule type" value="Genomic_DNA"/>
</dbReference>
<protein>
    <submittedName>
        <fullName evidence="1">Uncharacterized protein</fullName>
    </submittedName>
</protein>
<dbReference type="VEuPathDB" id="FungiDB:CCM_03019"/>